<feature type="region of interest" description="Disordered" evidence="4">
    <location>
        <begin position="210"/>
        <end position="231"/>
    </location>
</feature>
<comment type="subcellular location">
    <subcellularLocation>
        <location evidence="3">Nucleus</location>
    </subcellularLocation>
</comment>
<gene>
    <name evidence="6" type="ORF">GWK47_029701</name>
</gene>
<dbReference type="PANTHER" id="PTHR11849">
    <property type="entry name" value="ETS"/>
    <property type="match status" value="1"/>
</dbReference>
<accession>A0A8J4YLC0</accession>
<keyword evidence="2 3" id="KW-0238">DNA-binding</keyword>
<dbReference type="GO" id="GO:0043565">
    <property type="term" value="F:sequence-specific DNA binding"/>
    <property type="evidence" value="ECO:0007669"/>
    <property type="project" value="InterPro"/>
</dbReference>
<dbReference type="OrthoDB" id="10067219at2759"/>
<dbReference type="PROSITE" id="PS00346">
    <property type="entry name" value="ETS_DOMAIN_2"/>
    <property type="match status" value="1"/>
</dbReference>
<organism evidence="6 7">
    <name type="scientific">Chionoecetes opilio</name>
    <name type="common">Atlantic snow crab</name>
    <name type="synonym">Cancer opilio</name>
    <dbReference type="NCBI Taxonomy" id="41210"/>
    <lineage>
        <taxon>Eukaryota</taxon>
        <taxon>Metazoa</taxon>
        <taxon>Ecdysozoa</taxon>
        <taxon>Arthropoda</taxon>
        <taxon>Crustacea</taxon>
        <taxon>Multicrustacea</taxon>
        <taxon>Malacostraca</taxon>
        <taxon>Eumalacostraca</taxon>
        <taxon>Eucarida</taxon>
        <taxon>Decapoda</taxon>
        <taxon>Pleocyemata</taxon>
        <taxon>Brachyura</taxon>
        <taxon>Eubrachyura</taxon>
        <taxon>Majoidea</taxon>
        <taxon>Majidae</taxon>
        <taxon>Chionoecetes</taxon>
    </lineage>
</organism>
<evidence type="ECO:0000313" key="7">
    <source>
        <dbReference type="Proteomes" id="UP000770661"/>
    </source>
</evidence>
<dbReference type="PRINTS" id="PR00454">
    <property type="entry name" value="ETSDOMAIN"/>
</dbReference>
<evidence type="ECO:0000256" key="3">
    <source>
        <dbReference type="RuleBase" id="RU004019"/>
    </source>
</evidence>
<dbReference type="AlphaFoldDB" id="A0A8J4YLC0"/>
<feature type="compositionally biased region" description="Low complexity" evidence="4">
    <location>
        <begin position="131"/>
        <end position="162"/>
    </location>
</feature>
<keyword evidence="3" id="KW-0539">Nucleus</keyword>
<dbReference type="GO" id="GO:0005634">
    <property type="term" value="C:nucleus"/>
    <property type="evidence" value="ECO:0007669"/>
    <property type="project" value="UniProtKB-SubCell"/>
</dbReference>
<evidence type="ECO:0000256" key="1">
    <source>
        <dbReference type="ARBA" id="ARBA00005562"/>
    </source>
</evidence>
<evidence type="ECO:0000313" key="6">
    <source>
        <dbReference type="EMBL" id="KAG0729757.1"/>
    </source>
</evidence>
<comment type="caution">
    <text evidence="6">The sequence shown here is derived from an EMBL/GenBank/DDBJ whole genome shotgun (WGS) entry which is preliminary data.</text>
</comment>
<protein>
    <submittedName>
        <fullName evidence="6">Protein c-ets-1-B</fullName>
    </submittedName>
</protein>
<dbReference type="Pfam" id="PF00178">
    <property type="entry name" value="Ets"/>
    <property type="match status" value="1"/>
</dbReference>
<dbReference type="InterPro" id="IPR036388">
    <property type="entry name" value="WH-like_DNA-bd_sf"/>
</dbReference>
<evidence type="ECO:0000256" key="4">
    <source>
        <dbReference type="SAM" id="MobiDB-lite"/>
    </source>
</evidence>
<proteinExistence type="inferred from homology"/>
<sequence length="487" mass="54430">MCMWSCYACVPVSRSVIRTCPVVIKSAVRCVSCVPSRRYSLVAAMSVCHGRRSPIHLTNYLYWPYCDMYVEDETASLAHVPSTFHEYMPDFNEFLEGYGGPMPEHRLNPVLNSTSTSHVQQPPSSLPPTSLPQQQQPAAPSTASSSSSSATTTSPSNTSSTTPHPPPTQSLQYLDDLTCGRRLQPRLLPPFKEERDEGLGMCLGGYPSAESMGAVSEPPSEGSPGGFVPPPYAEAEQEYHTLPDTHPPAVHYLDPSAHDFYGLHDKYRHPYFKYPQPTPNHRYTPHEYSDGYSTPHYDPPFQTVPQAPPEPWVTASQGHDLALIANGVGAQNLTHYLPQRTDVVTPDIKPPTGLLGPTPTTLSYQTGASGPCFTGSGPIQLWQFLLELLTDKKQQQHISWTGDGWEFKLTDPDEVARLWGLRKNKPKMNYEKLSRGLRYYYDKNIIHKTAGKRYVYRFVCDLQSLLGYTPEELHAMVDLKLEKKDDD</sequence>
<keyword evidence="7" id="KW-1185">Reference proteome</keyword>
<feature type="region of interest" description="Disordered" evidence="4">
    <location>
        <begin position="105"/>
        <end position="172"/>
    </location>
</feature>
<dbReference type="PROSITE" id="PS50061">
    <property type="entry name" value="ETS_DOMAIN_3"/>
    <property type="match status" value="1"/>
</dbReference>
<dbReference type="InterPro" id="IPR036390">
    <property type="entry name" value="WH_DNA-bd_sf"/>
</dbReference>
<evidence type="ECO:0000256" key="2">
    <source>
        <dbReference type="ARBA" id="ARBA00023125"/>
    </source>
</evidence>
<dbReference type="Proteomes" id="UP000770661">
    <property type="component" value="Unassembled WGS sequence"/>
</dbReference>
<dbReference type="SUPFAM" id="SSF46785">
    <property type="entry name" value="Winged helix' DNA-binding domain"/>
    <property type="match status" value="1"/>
</dbReference>
<dbReference type="PROSITE" id="PS00345">
    <property type="entry name" value="ETS_DOMAIN_1"/>
    <property type="match status" value="1"/>
</dbReference>
<name>A0A8J4YLC0_CHIOP</name>
<reference evidence="6" key="1">
    <citation type="submission" date="2020-07" db="EMBL/GenBank/DDBJ databases">
        <title>The High-quality genome of the commercially important snow crab, Chionoecetes opilio.</title>
        <authorList>
            <person name="Jeong J.-H."/>
            <person name="Ryu S."/>
        </authorList>
    </citation>
    <scope>NUCLEOTIDE SEQUENCE</scope>
    <source>
        <strain evidence="6">MADBK_172401_WGS</strain>
        <tissue evidence="6">Digestive gland</tissue>
    </source>
</reference>
<dbReference type="InterPro" id="IPR046328">
    <property type="entry name" value="ETS_fam"/>
</dbReference>
<feature type="compositionally biased region" description="Polar residues" evidence="4">
    <location>
        <begin position="110"/>
        <end position="119"/>
    </location>
</feature>
<dbReference type="GO" id="GO:0000981">
    <property type="term" value="F:DNA-binding transcription factor activity, RNA polymerase II-specific"/>
    <property type="evidence" value="ECO:0007669"/>
    <property type="project" value="TreeGrafter"/>
</dbReference>
<dbReference type="FunFam" id="1.10.10.10:FF:001050">
    <property type="entry name" value="Predicted protein"/>
    <property type="match status" value="1"/>
</dbReference>
<dbReference type="EMBL" id="JACEEZ010000869">
    <property type="protein sequence ID" value="KAG0729757.1"/>
    <property type="molecule type" value="Genomic_DNA"/>
</dbReference>
<dbReference type="Gene3D" id="1.10.10.10">
    <property type="entry name" value="Winged helix-like DNA-binding domain superfamily/Winged helix DNA-binding domain"/>
    <property type="match status" value="1"/>
</dbReference>
<dbReference type="InterPro" id="IPR000418">
    <property type="entry name" value="Ets_dom"/>
</dbReference>
<feature type="domain" description="ETS" evidence="5">
    <location>
        <begin position="379"/>
        <end position="459"/>
    </location>
</feature>
<comment type="similarity">
    <text evidence="1 3">Belongs to the ETS family.</text>
</comment>
<dbReference type="SMART" id="SM00413">
    <property type="entry name" value="ETS"/>
    <property type="match status" value="1"/>
</dbReference>
<dbReference type="PANTHER" id="PTHR11849:SF289">
    <property type="entry name" value="ETS-LIKE PROTEIN POINTED"/>
    <property type="match status" value="1"/>
</dbReference>
<evidence type="ECO:0000259" key="5">
    <source>
        <dbReference type="PROSITE" id="PS50061"/>
    </source>
</evidence>
<dbReference type="GO" id="GO:0030154">
    <property type="term" value="P:cell differentiation"/>
    <property type="evidence" value="ECO:0007669"/>
    <property type="project" value="TreeGrafter"/>
</dbReference>